<feature type="compositionally biased region" description="Basic and acidic residues" evidence="1">
    <location>
        <begin position="1"/>
        <end position="16"/>
    </location>
</feature>
<evidence type="ECO:0000313" key="3">
    <source>
        <dbReference type="Proteomes" id="UP000530234"/>
    </source>
</evidence>
<evidence type="ECO:0000313" key="2">
    <source>
        <dbReference type="EMBL" id="MBB0232829.1"/>
    </source>
</evidence>
<name>A0A7W3T8D3_9ACTN</name>
<comment type="caution">
    <text evidence="2">The sequence shown here is derived from an EMBL/GenBank/DDBJ whole genome shotgun (WGS) entry which is preliminary data.</text>
</comment>
<reference evidence="3" key="1">
    <citation type="submission" date="2019-10" db="EMBL/GenBank/DDBJ databases">
        <title>Streptomyces sp. nov., a novel actinobacterium isolated from alkaline environment.</title>
        <authorList>
            <person name="Golinska P."/>
        </authorList>
    </citation>
    <scope>NUCLEOTIDE SEQUENCE [LARGE SCALE GENOMIC DNA]</scope>
    <source>
        <strain evidence="3">DSM 42108</strain>
    </source>
</reference>
<keyword evidence="3" id="KW-1185">Reference proteome</keyword>
<proteinExistence type="predicted"/>
<feature type="region of interest" description="Disordered" evidence="1">
    <location>
        <begin position="1"/>
        <end position="38"/>
    </location>
</feature>
<dbReference type="RefSeq" id="WP_182667349.1">
    <property type="nucleotide sequence ID" value="NZ_VKHS01001213.1"/>
</dbReference>
<dbReference type="Proteomes" id="UP000530234">
    <property type="component" value="Unassembled WGS sequence"/>
</dbReference>
<evidence type="ECO:0000256" key="1">
    <source>
        <dbReference type="SAM" id="MobiDB-lite"/>
    </source>
</evidence>
<gene>
    <name evidence="2" type="ORF">FOE67_25905</name>
</gene>
<accession>A0A7W3T8D3</accession>
<protein>
    <submittedName>
        <fullName evidence="2">Uncharacterized protein</fullName>
    </submittedName>
</protein>
<organism evidence="2 3">
    <name type="scientific">Streptomyces calidiresistens</name>
    <dbReference type="NCBI Taxonomy" id="1485586"/>
    <lineage>
        <taxon>Bacteria</taxon>
        <taxon>Bacillati</taxon>
        <taxon>Actinomycetota</taxon>
        <taxon>Actinomycetes</taxon>
        <taxon>Kitasatosporales</taxon>
        <taxon>Streptomycetaceae</taxon>
        <taxon>Streptomyces</taxon>
    </lineage>
</organism>
<dbReference type="AlphaFoldDB" id="A0A7W3T8D3"/>
<sequence>MSTEKEKSDSNPDTKAHLYVRAKPGTAGNGPSGALDAPWKPDAKTLHWCFGSADEREVAEGMKADIANRIVGQVEEGSDEYWEILAEIAIESTLHSLLHRAVEMGTEMGRESGEE</sequence>
<dbReference type="EMBL" id="VKHS01001213">
    <property type="protein sequence ID" value="MBB0232829.1"/>
    <property type="molecule type" value="Genomic_DNA"/>
</dbReference>